<reference evidence="2" key="1">
    <citation type="journal article" date="2014" name="Front. Microbiol.">
        <title>High frequency of phylogenetically diverse reductive dehalogenase-homologous genes in deep subseafloor sedimentary metagenomes.</title>
        <authorList>
            <person name="Kawai M."/>
            <person name="Futagami T."/>
            <person name="Toyoda A."/>
            <person name="Takaki Y."/>
            <person name="Nishi S."/>
            <person name="Hori S."/>
            <person name="Arai W."/>
            <person name="Tsubouchi T."/>
            <person name="Morono Y."/>
            <person name="Uchiyama I."/>
            <person name="Ito T."/>
            <person name="Fujiyama A."/>
            <person name="Inagaki F."/>
            <person name="Takami H."/>
        </authorList>
    </citation>
    <scope>NUCLEOTIDE SEQUENCE</scope>
    <source>
        <strain evidence="2">Expedition CK06-06</strain>
    </source>
</reference>
<organism evidence="2">
    <name type="scientific">marine sediment metagenome</name>
    <dbReference type="NCBI Taxonomy" id="412755"/>
    <lineage>
        <taxon>unclassified sequences</taxon>
        <taxon>metagenomes</taxon>
        <taxon>ecological metagenomes</taxon>
    </lineage>
</organism>
<evidence type="ECO:0000313" key="2">
    <source>
        <dbReference type="EMBL" id="GAF89965.1"/>
    </source>
</evidence>
<gene>
    <name evidence="2" type="ORF">S01H1_29411</name>
</gene>
<dbReference type="AlphaFoldDB" id="X0UNB9"/>
<keyword evidence="1" id="KW-0175">Coiled coil</keyword>
<accession>X0UNB9</accession>
<protein>
    <submittedName>
        <fullName evidence="2">Uncharacterized protein</fullName>
    </submittedName>
</protein>
<sequence>MNLYIKASFKQDYDLIEKIIHPDSDYSINRNLAQWQKNEMIGAKMFAIILGLKGMAKYQKIIDTNTAEVGDVMYSIYWPFAKRPVGITILKKDGDVWKVLRNKWVGGKMLEQLSQNPSDTPSYYLCSCDMANKQNQLLAYRFRKKYYELDPDGFWITKSFIEKLKANEEKYETNYEEYERELLAQINTYHAAWRAREYIDLARIFMFHQNNGKAERYLNEAENVFEKEGHRYHLKEQLDQAWHELQLREEGKYVDPLDELDKLRIAK</sequence>
<comment type="caution">
    <text evidence="2">The sequence shown here is derived from an EMBL/GenBank/DDBJ whole genome shotgun (WGS) entry which is preliminary data.</text>
</comment>
<evidence type="ECO:0000256" key="1">
    <source>
        <dbReference type="SAM" id="Coils"/>
    </source>
</evidence>
<proteinExistence type="predicted"/>
<feature type="coiled-coil region" evidence="1">
    <location>
        <begin position="161"/>
        <end position="188"/>
    </location>
</feature>
<dbReference type="EMBL" id="BARS01018030">
    <property type="protein sequence ID" value="GAF89965.1"/>
    <property type="molecule type" value="Genomic_DNA"/>
</dbReference>
<name>X0UNB9_9ZZZZ</name>